<accession>A0A9P9RAY5</accession>
<reference evidence="1" key="1">
    <citation type="journal article" date="2021" name="Nat. Commun.">
        <title>Genetic determinants of endophytism in the Arabidopsis root mycobiome.</title>
        <authorList>
            <person name="Mesny F."/>
            <person name="Miyauchi S."/>
            <person name="Thiergart T."/>
            <person name="Pickel B."/>
            <person name="Atanasova L."/>
            <person name="Karlsson M."/>
            <person name="Huettel B."/>
            <person name="Barry K.W."/>
            <person name="Haridas S."/>
            <person name="Chen C."/>
            <person name="Bauer D."/>
            <person name="Andreopoulos W."/>
            <person name="Pangilinan J."/>
            <person name="LaButti K."/>
            <person name="Riley R."/>
            <person name="Lipzen A."/>
            <person name="Clum A."/>
            <person name="Drula E."/>
            <person name="Henrissat B."/>
            <person name="Kohler A."/>
            <person name="Grigoriev I.V."/>
            <person name="Martin F.M."/>
            <person name="Hacquard S."/>
        </authorList>
    </citation>
    <scope>NUCLEOTIDE SEQUENCE</scope>
    <source>
        <strain evidence="1">FSSC 5 MPI-SDFR-AT-0091</strain>
    </source>
</reference>
<dbReference type="EMBL" id="JAGTJS010000004">
    <property type="protein sequence ID" value="KAH7271853.1"/>
    <property type="molecule type" value="Genomic_DNA"/>
</dbReference>
<proteinExistence type="predicted"/>
<protein>
    <submittedName>
        <fullName evidence="1">Uncharacterized protein</fullName>
    </submittedName>
</protein>
<comment type="caution">
    <text evidence="1">The sequence shown here is derived from an EMBL/GenBank/DDBJ whole genome shotgun (WGS) entry which is preliminary data.</text>
</comment>
<gene>
    <name evidence="1" type="ORF">B0J15DRAFT_225242</name>
</gene>
<dbReference type="OrthoDB" id="5087220at2759"/>
<dbReference type="Proteomes" id="UP000736672">
    <property type="component" value="Unassembled WGS sequence"/>
</dbReference>
<keyword evidence="2" id="KW-1185">Reference proteome</keyword>
<organism evidence="1 2">
    <name type="scientific">Fusarium solani</name>
    <name type="common">Filamentous fungus</name>
    <dbReference type="NCBI Taxonomy" id="169388"/>
    <lineage>
        <taxon>Eukaryota</taxon>
        <taxon>Fungi</taxon>
        <taxon>Dikarya</taxon>
        <taxon>Ascomycota</taxon>
        <taxon>Pezizomycotina</taxon>
        <taxon>Sordariomycetes</taxon>
        <taxon>Hypocreomycetidae</taxon>
        <taxon>Hypocreales</taxon>
        <taxon>Nectriaceae</taxon>
        <taxon>Fusarium</taxon>
        <taxon>Fusarium solani species complex</taxon>
    </lineage>
</organism>
<evidence type="ECO:0000313" key="1">
    <source>
        <dbReference type="EMBL" id="KAH7271853.1"/>
    </source>
</evidence>
<name>A0A9P9RAY5_FUSSL</name>
<evidence type="ECO:0000313" key="2">
    <source>
        <dbReference type="Proteomes" id="UP000736672"/>
    </source>
</evidence>
<sequence>MPMDDGEAMTEVWEGMATDGYIRSIRMKTRKNRIFRIEDAPRRSTSLYDRVIYTLVDQPNNEPSRVFFQCQRLYGISHSASDSPKPNGEGDAGSIRLDGLQEPVMTAERATIWLGFRHDNAWTEDACPHVAEMAFEPLGMAPMDVLVIPLRGLLD</sequence>
<dbReference type="AlphaFoldDB" id="A0A9P9RAY5"/>